<evidence type="ECO:0000313" key="3">
    <source>
        <dbReference type="EMBL" id="KAJ3494317.1"/>
    </source>
</evidence>
<evidence type="ECO:0000256" key="1">
    <source>
        <dbReference type="ARBA" id="ARBA00008721"/>
    </source>
</evidence>
<sequence>MASFKSLLVLLSGAAVVLGQHVGRGCGTTITEEELAAAEAHFATHRKEALMAKAAPITVHWNIIYRDTTVNDGYIPESSIEAQMQVLNDDFAGSGISFTLGDVQRIQNAEWFRFLGPYDTVEMENEMKRLYRKGDASTLNVYTVGFEAGRARGLLGYATFPVNYALNATDDGVVMRHNSVPGGQPPDPTTLGAP</sequence>
<feature type="chain" id="PRO_5040769907" evidence="2">
    <location>
        <begin position="20"/>
        <end position="194"/>
    </location>
</feature>
<dbReference type="Proteomes" id="UP001148786">
    <property type="component" value="Unassembled WGS sequence"/>
</dbReference>
<dbReference type="AlphaFoldDB" id="A0A9W8JTI7"/>
<evidence type="ECO:0000256" key="2">
    <source>
        <dbReference type="SAM" id="SignalP"/>
    </source>
</evidence>
<dbReference type="InterPro" id="IPR024079">
    <property type="entry name" value="MetalloPept_cat_dom_sf"/>
</dbReference>
<organism evidence="3 4">
    <name type="scientific">Agrocybe chaxingu</name>
    <dbReference type="NCBI Taxonomy" id="84603"/>
    <lineage>
        <taxon>Eukaryota</taxon>
        <taxon>Fungi</taxon>
        <taxon>Dikarya</taxon>
        <taxon>Basidiomycota</taxon>
        <taxon>Agaricomycotina</taxon>
        <taxon>Agaricomycetes</taxon>
        <taxon>Agaricomycetidae</taxon>
        <taxon>Agaricales</taxon>
        <taxon>Agaricineae</taxon>
        <taxon>Strophariaceae</taxon>
        <taxon>Agrocybe</taxon>
    </lineage>
</organism>
<dbReference type="Gene3D" id="3.40.390.10">
    <property type="entry name" value="Collagenase (Catalytic Domain)"/>
    <property type="match status" value="1"/>
</dbReference>
<dbReference type="PANTHER" id="PTHR47466:SF1">
    <property type="entry name" value="METALLOPROTEASE MEP1 (AFU_ORTHOLOGUE AFUA_1G07730)-RELATED"/>
    <property type="match status" value="1"/>
</dbReference>
<dbReference type="EMBL" id="JANKHO010002146">
    <property type="protein sequence ID" value="KAJ3494317.1"/>
    <property type="molecule type" value="Genomic_DNA"/>
</dbReference>
<evidence type="ECO:0000313" key="4">
    <source>
        <dbReference type="Proteomes" id="UP001148786"/>
    </source>
</evidence>
<reference evidence="3" key="1">
    <citation type="submission" date="2022-07" db="EMBL/GenBank/DDBJ databases">
        <title>Genome Sequence of Agrocybe chaxingu.</title>
        <authorList>
            <person name="Buettner E."/>
        </authorList>
    </citation>
    <scope>NUCLEOTIDE SEQUENCE</scope>
    <source>
        <strain evidence="3">MP-N11</strain>
    </source>
</reference>
<accession>A0A9W8JTI7</accession>
<keyword evidence="4" id="KW-1185">Reference proteome</keyword>
<protein>
    <submittedName>
        <fullName evidence="3">Uncharacterized protein</fullName>
    </submittedName>
</protein>
<dbReference type="PANTHER" id="PTHR47466">
    <property type="match status" value="1"/>
</dbReference>
<dbReference type="OrthoDB" id="536211at2759"/>
<gene>
    <name evidence="3" type="ORF">NLJ89_g10834</name>
</gene>
<proteinExistence type="inferred from homology"/>
<dbReference type="GO" id="GO:0008237">
    <property type="term" value="F:metallopeptidase activity"/>
    <property type="evidence" value="ECO:0007669"/>
    <property type="project" value="InterPro"/>
</dbReference>
<comment type="similarity">
    <text evidence="1">Belongs to the peptidase M43B family.</text>
</comment>
<name>A0A9W8JTI7_9AGAR</name>
<comment type="caution">
    <text evidence="3">The sequence shown here is derived from an EMBL/GenBank/DDBJ whole genome shotgun (WGS) entry which is preliminary data.</text>
</comment>
<feature type="signal peptide" evidence="2">
    <location>
        <begin position="1"/>
        <end position="19"/>
    </location>
</feature>
<keyword evidence="2" id="KW-0732">Signal</keyword>